<keyword evidence="1" id="KW-0732">Signal</keyword>
<dbReference type="RefSeq" id="WP_152662545.1">
    <property type="nucleotide sequence ID" value="NZ_LAJG01000021.1"/>
</dbReference>
<protein>
    <recommendedName>
        <fullName evidence="4">PepSY domain-containing protein</fullName>
    </recommendedName>
</protein>
<comment type="caution">
    <text evidence="2">The sequence shown here is derived from an EMBL/GenBank/DDBJ whole genome shotgun (WGS) entry which is preliminary data.</text>
</comment>
<accession>A0A0F5LAX0</accession>
<feature type="chain" id="PRO_5002491742" description="PepSY domain-containing protein" evidence="1">
    <location>
        <begin position="25"/>
        <end position="89"/>
    </location>
</feature>
<organism evidence="2 3">
    <name type="scientific">Devosia soli</name>
    <dbReference type="NCBI Taxonomy" id="361041"/>
    <lineage>
        <taxon>Bacteria</taxon>
        <taxon>Pseudomonadati</taxon>
        <taxon>Pseudomonadota</taxon>
        <taxon>Alphaproteobacteria</taxon>
        <taxon>Hyphomicrobiales</taxon>
        <taxon>Devosiaceae</taxon>
        <taxon>Devosia</taxon>
    </lineage>
</organism>
<evidence type="ECO:0000313" key="3">
    <source>
        <dbReference type="Proteomes" id="UP000033514"/>
    </source>
</evidence>
<evidence type="ECO:0000313" key="2">
    <source>
        <dbReference type="EMBL" id="KKB78752.1"/>
    </source>
</evidence>
<dbReference type="EMBL" id="LAJG01000021">
    <property type="protein sequence ID" value="KKB78752.1"/>
    <property type="molecule type" value="Genomic_DNA"/>
</dbReference>
<dbReference type="PATRIC" id="fig|361041.3.peg.1275"/>
<dbReference type="AlphaFoldDB" id="A0A0F5LAX0"/>
<reference evidence="2 3" key="1">
    <citation type="submission" date="2015-03" db="EMBL/GenBank/DDBJ databases">
        <authorList>
            <person name="Hassan Y.I."/>
            <person name="Lepp D."/>
            <person name="Zhou T."/>
        </authorList>
    </citation>
    <scope>NUCLEOTIDE SEQUENCE [LARGE SCALE GENOMIC DNA]</scope>
    <source>
        <strain evidence="2 3">GH2-10</strain>
    </source>
</reference>
<dbReference type="Proteomes" id="UP000033514">
    <property type="component" value="Unassembled WGS sequence"/>
</dbReference>
<dbReference type="OrthoDB" id="7951125at2"/>
<evidence type="ECO:0000256" key="1">
    <source>
        <dbReference type="SAM" id="SignalP"/>
    </source>
</evidence>
<sequence length="89" mass="9332">MIKNTVIALVATATLAGFAAPSIAATSIGSNDDQSYDFDTALSELQARGISAVSVELWGDDVVRAFVTNEDGTQTMAFFTRDTLTPLAS</sequence>
<feature type="signal peptide" evidence="1">
    <location>
        <begin position="1"/>
        <end position="24"/>
    </location>
</feature>
<gene>
    <name evidence="2" type="ORF">VW35_09605</name>
</gene>
<proteinExistence type="predicted"/>
<keyword evidence="3" id="KW-1185">Reference proteome</keyword>
<evidence type="ECO:0008006" key="4">
    <source>
        <dbReference type="Google" id="ProtNLM"/>
    </source>
</evidence>
<name>A0A0F5LAX0_9HYPH</name>